<evidence type="ECO:0000259" key="2">
    <source>
        <dbReference type="PROSITE" id="PS51076"/>
    </source>
</evidence>
<dbReference type="PANTHER" id="PTHR22742:SF2">
    <property type="entry name" value="EXPANSION, ISOFORM A-RELATED"/>
    <property type="match status" value="1"/>
</dbReference>
<dbReference type="PROSITE" id="PS51076">
    <property type="entry name" value="MH2"/>
    <property type="match status" value="1"/>
</dbReference>
<dbReference type="Pfam" id="PF03166">
    <property type="entry name" value="MH2"/>
    <property type="match status" value="1"/>
</dbReference>
<keyword evidence="4" id="KW-1185">Reference proteome</keyword>
<dbReference type="SUPFAM" id="SSF49879">
    <property type="entry name" value="SMAD/FHA domain"/>
    <property type="match status" value="1"/>
</dbReference>
<dbReference type="GO" id="GO:0006355">
    <property type="term" value="P:regulation of DNA-templated transcription"/>
    <property type="evidence" value="ECO:0007669"/>
    <property type="project" value="InterPro"/>
</dbReference>
<dbReference type="InterPro" id="IPR017855">
    <property type="entry name" value="SMAD-like_dom_sf"/>
</dbReference>
<evidence type="ECO:0000256" key="1">
    <source>
        <dbReference type="SAM" id="MobiDB-lite"/>
    </source>
</evidence>
<feature type="domain" description="MH2" evidence="2">
    <location>
        <begin position="79"/>
        <end position="258"/>
    </location>
</feature>
<dbReference type="EMBL" id="JAHLQT010036987">
    <property type="protein sequence ID" value="KAG7157665.1"/>
    <property type="molecule type" value="Genomic_DNA"/>
</dbReference>
<comment type="caution">
    <text evidence="3">The sequence shown here is derived from an EMBL/GenBank/DDBJ whole genome shotgun (WGS) entry which is preliminary data.</text>
</comment>
<feature type="compositionally biased region" description="Basic and acidic residues" evidence="1">
    <location>
        <begin position="281"/>
        <end position="295"/>
    </location>
</feature>
<dbReference type="AlphaFoldDB" id="A0A8J5JHA9"/>
<accession>A0A8J5JHA9</accession>
<dbReference type="PANTHER" id="PTHR22742">
    <property type="entry name" value="EXPANSION, ISOFORM A-RELATED"/>
    <property type="match status" value="1"/>
</dbReference>
<sequence length="458" mass="52066">MSNSPCLSKRVSGALSCGPAPTVEMVSRRKILGRSQDNLNVDLPYQEEEEDAWYKVDKLFKDHIQEVLMKWEQIDDEIWSKVIVLERNRRVAKAYARAPVLTVNGSDDGFDGYRIGLCGFENPMRDPRTEEIRRHIGHGVKVKMDDQGNILIKRVSKAGVYVKMGSDDNAISNEILKLPNCGLETEKPVMNVKREMRRQYPDRSKLETQCVCVIAFVKNEPDLLDCPIWVMIINIVAMDMLKSKLPPVKVTPNIRNRPRIPLPDEDPYSVAGSGASSGSSGKDRSGKDKPPKLPPRDSPNYPNPVPRPNGKSEYDALDENAFRKLHSRNNNNNKTKDRKYDDPYYCGLRARIPNFAMTKSKDKQEPGRVQYPNGPPIPAHPMWHTRSFDSGMGKIHPPPKYLHHNLRRSHNHLGQQHSCQRQSYVDPYDSFATEPCAKYTQTRAEPLLVGAVNTSQEW</sequence>
<dbReference type="GO" id="GO:0051239">
    <property type="term" value="P:regulation of multicellular organismal process"/>
    <property type="evidence" value="ECO:0007669"/>
    <property type="project" value="UniProtKB-ARBA"/>
</dbReference>
<feature type="region of interest" description="Disordered" evidence="1">
    <location>
        <begin position="361"/>
        <end position="380"/>
    </location>
</feature>
<dbReference type="Gene3D" id="2.60.200.10">
    <property type="match status" value="1"/>
</dbReference>
<dbReference type="Proteomes" id="UP000747542">
    <property type="component" value="Unassembled WGS sequence"/>
</dbReference>
<proteinExistence type="predicted"/>
<protein>
    <submittedName>
        <fullName evidence="3">Dwarfin sma-2-like</fullName>
    </submittedName>
</protein>
<organism evidence="3 4">
    <name type="scientific">Homarus americanus</name>
    <name type="common">American lobster</name>
    <dbReference type="NCBI Taxonomy" id="6706"/>
    <lineage>
        <taxon>Eukaryota</taxon>
        <taxon>Metazoa</taxon>
        <taxon>Ecdysozoa</taxon>
        <taxon>Arthropoda</taxon>
        <taxon>Crustacea</taxon>
        <taxon>Multicrustacea</taxon>
        <taxon>Malacostraca</taxon>
        <taxon>Eumalacostraca</taxon>
        <taxon>Eucarida</taxon>
        <taxon>Decapoda</taxon>
        <taxon>Pleocyemata</taxon>
        <taxon>Astacidea</taxon>
        <taxon>Nephropoidea</taxon>
        <taxon>Nephropidae</taxon>
        <taxon>Homarus</taxon>
    </lineage>
</organism>
<evidence type="ECO:0000313" key="4">
    <source>
        <dbReference type="Proteomes" id="UP000747542"/>
    </source>
</evidence>
<dbReference type="InterPro" id="IPR008984">
    <property type="entry name" value="SMAD_FHA_dom_sf"/>
</dbReference>
<dbReference type="GO" id="GO:0050793">
    <property type="term" value="P:regulation of developmental process"/>
    <property type="evidence" value="ECO:0007669"/>
    <property type="project" value="UniProtKB-ARBA"/>
</dbReference>
<evidence type="ECO:0000313" key="3">
    <source>
        <dbReference type="EMBL" id="KAG7157665.1"/>
    </source>
</evidence>
<dbReference type="InterPro" id="IPR001132">
    <property type="entry name" value="SMAD_dom_Dwarfin-type"/>
</dbReference>
<feature type="compositionally biased region" description="Pro residues" evidence="1">
    <location>
        <begin position="296"/>
        <end position="307"/>
    </location>
</feature>
<reference evidence="3" key="1">
    <citation type="journal article" date="2021" name="Sci. Adv.">
        <title>The American lobster genome reveals insights on longevity, neural, and immune adaptations.</title>
        <authorList>
            <person name="Polinski J.M."/>
            <person name="Zimin A.V."/>
            <person name="Clark K.F."/>
            <person name="Kohn A.B."/>
            <person name="Sadowski N."/>
            <person name="Timp W."/>
            <person name="Ptitsyn A."/>
            <person name="Khanna P."/>
            <person name="Romanova D.Y."/>
            <person name="Williams P."/>
            <person name="Greenwood S.J."/>
            <person name="Moroz L.L."/>
            <person name="Walt D.R."/>
            <person name="Bodnar A.G."/>
        </authorList>
    </citation>
    <scope>NUCLEOTIDE SEQUENCE</scope>
    <source>
        <strain evidence="3">GMGI-L3</strain>
    </source>
</reference>
<name>A0A8J5JHA9_HOMAM</name>
<feature type="compositionally biased region" description="Low complexity" evidence="1">
    <location>
        <begin position="269"/>
        <end position="280"/>
    </location>
</feature>
<gene>
    <name evidence="3" type="primary">sma-2-L</name>
    <name evidence="3" type="ORF">Hamer_G018725</name>
</gene>
<dbReference type="FunFam" id="2.60.200.10:FF:000006">
    <property type="entry name" value="Expansion, isoform A"/>
    <property type="match status" value="1"/>
</dbReference>
<feature type="region of interest" description="Disordered" evidence="1">
    <location>
        <begin position="248"/>
        <end position="314"/>
    </location>
</feature>
<dbReference type="SMART" id="SM00524">
    <property type="entry name" value="DWB"/>
    <property type="match status" value="1"/>
</dbReference>
<dbReference type="GO" id="GO:0009791">
    <property type="term" value="P:post-embryonic development"/>
    <property type="evidence" value="ECO:0007669"/>
    <property type="project" value="UniProtKB-ARBA"/>
</dbReference>